<dbReference type="PRINTS" id="PR00412">
    <property type="entry name" value="EPOXHYDRLASE"/>
</dbReference>
<dbReference type="STRING" id="258594.RPA0996"/>
<dbReference type="PhylomeDB" id="Q6NB34"/>
<feature type="domain" description="AB hydrolase-1" evidence="1">
    <location>
        <begin position="78"/>
        <end position="323"/>
    </location>
</feature>
<dbReference type="InterPro" id="IPR000639">
    <property type="entry name" value="Epox_hydrolase-like"/>
</dbReference>
<dbReference type="GO" id="GO:0047372">
    <property type="term" value="F:monoacylglycerol lipase activity"/>
    <property type="evidence" value="ECO:0007669"/>
    <property type="project" value="TreeGrafter"/>
</dbReference>
<dbReference type="GO" id="GO:0016020">
    <property type="term" value="C:membrane"/>
    <property type="evidence" value="ECO:0007669"/>
    <property type="project" value="TreeGrafter"/>
</dbReference>
<dbReference type="InterPro" id="IPR050266">
    <property type="entry name" value="AB_hydrolase_sf"/>
</dbReference>
<dbReference type="InterPro" id="IPR029058">
    <property type="entry name" value="AB_hydrolase_fold"/>
</dbReference>
<protein>
    <submittedName>
        <fullName evidence="2">Alpha/beta hydrolase fold</fullName>
    </submittedName>
</protein>
<dbReference type="InterPro" id="IPR000073">
    <property type="entry name" value="AB_hydrolase_1"/>
</dbReference>
<dbReference type="Gene3D" id="3.40.50.1820">
    <property type="entry name" value="alpha/beta hydrolase"/>
    <property type="match status" value="1"/>
</dbReference>
<proteinExistence type="predicted"/>
<accession>Q6NB34</accession>
<dbReference type="AlphaFoldDB" id="Q6NB34"/>
<name>Q6NB34_RHOPA</name>
<dbReference type="ESTHER" id="rhopa-q6nb34">
    <property type="family name" value="6_AlphaBeta_hydrolase"/>
</dbReference>
<organism evidence="2">
    <name type="scientific">Rhodopseudomonas palustris (strain ATCC BAA-98 / CGA009)</name>
    <dbReference type="NCBI Taxonomy" id="258594"/>
    <lineage>
        <taxon>Bacteria</taxon>
        <taxon>Pseudomonadati</taxon>
        <taxon>Pseudomonadota</taxon>
        <taxon>Alphaproteobacteria</taxon>
        <taxon>Hyphomicrobiales</taxon>
        <taxon>Nitrobacteraceae</taxon>
        <taxon>Rhodopseudomonas</taxon>
    </lineage>
</organism>
<dbReference type="PRINTS" id="PR00111">
    <property type="entry name" value="ABHYDROLASE"/>
</dbReference>
<evidence type="ECO:0000259" key="1">
    <source>
        <dbReference type="Pfam" id="PF00561"/>
    </source>
</evidence>
<dbReference type="EMBL" id="BX572596">
    <property type="protein sequence ID" value="CAE26439.1"/>
    <property type="molecule type" value="Genomic_DNA"/>
</dbReference>
<dbReference type="PANTHER" id="PTHR43798">
    <property type="entry name" value="MONOACYLGLYCEROL LIPASE"/>
    <property type="match status" value="1"/>
</dbReference>
<dbReference type="GO" id="GO:0046464">
    <property type="term" value="P:acylglycerol catabolic process"/>
    <property type="evidence" value="ECO:0007669"/>
    <property type="project" value="TreeGrafter"/>
</dbReference>
<gene>
    <name evidence="2" type="ordered locus">RPA0996</name>
</gene>
<evidence type="ECO:0000313" key="2">
    <source>
        <dbReference type="EMBL" id="CAE26439.1"/>
    </source>
</evidence>
<keyword evidence="2" id="KW-0378">Hydrolase</keyword>
<dbReference type="Pfam" id="PF00561">
    <property type="entry name" value="Abhydrolase_1"/>
    <property type="match status" value="1"/>
</dbReference>
<dbReference type="eggNOG" id="COG2267">
    <property type="taxonomic scope" value="Bacteria"/>
</dbReference>
<dbReference type="PANTHER" id="PTHR43798:SF33">
    <property type="entry name" value="HYDROLASE, PUTATIVE (AFU_ORTHOLOGUE AFUA_2G14860)-RELATED"/>
    <property type="match status" value="1"/>
</dbReference>
<dbReference type="HOGENOM" id="CLU_020336_13_5_5"/>
<reference evidence="2" key="1">
    <citation type="journal article" date="2004" name="Nat. Biotechnol.">
        <title>Complete genome sequence of the metabolically versatile photosynthetic bacterium Rhodopseudomonas palustris.</title>
        <authorList>
            <person name="Larimer F.W."/>
            <person name="Chain P."/>
            <person name="Hauser L."/>
            <person name="Lamerdin J."/>
            <person name="Malfatti S."/>
            <person name="Do L."/>
            <person name="Land M.L."/>
            <person name="Pelletier D.A."/>
            <person name="Beatty J.T."/>
            <person name="Lang A.S."/>
            <person name="Tabita F.R."/>
            <person name="Gibson J.L."/>
            <person name="Hanson T.E."/>
            <person name="Bobst C."/>
            <person name="Torres J.L."/>
            <person name="Peres C."/>
            <person name="Harrison F.H."/>
            <person name="Gibson J."/>
            <person name="Harwood C.S."/>
        </authorList>
    </citation>
    <scope>NUCLEOTIDE SEQUENCE [LARGE SCALE GENOMIC DNA]</scope>
    <source>
        <strain evidence="2">CGA009</strain>
    </source>
</reference>
<dbReference type="SUPFAM" id="SSF53474">
    <property type="entry name" value="alpha/beta-Hydrolases"/>
    <property type="match status" value="1"/>
</dbReference>
<sequence>MNPCIAMLQQIVSPPRLRRWAPPVGRRPPSRALKRALARAIAAVETLEKTTMQQPQSRFFQSHGLRLHYWDWGNAAAPPLLLIHGGKDHGRSWDVFARALQPHFHVIAPDLRGHGDSDWARGGSYALPEYVYDLTRLPTLADAQPATVIGHSMGGMIAMLYAGTFPEKVKQLVVLDGVTVRPDAKMAPVHERMIKWLGQLDRLEGREPRHYPTIADAAAQMRAHNKRLTPDLALHLATHGARRNDDGSYSWKFDPYQRVTAPHRLAPQEYAELWGRITCPTLLLFAGESFIDPAQAAETSRYFKNVRAEIIADAGHWLQHDRPDEVLRLIAEFVELSPAS</sequence>